<dbReference type="InterPro" id="IPR007922">
    <property type="entry name" value="DciA-like"/>
</dbReference>
<keyword evidence="3" id="KW-1185">Reference proteome</keyword>
<dbReference type="Proteomes" id="UP000234331">
    <property type="component" value="Unassembled WGS sequence"/>
</dbReference>
<feature type="compositionally biased region" description="Pro residues" evidence="1">
    <location>
        <begin position="1"/>
        <end position="18"/>
    </location>
</feature>
<reference evidence="2 3" key="1">
    <citation type="submission" date="2017-06" db="EMBL/GenBank/DDBJ databases">
        <authorList>
            <person name="Kim H.J."/>
            <person name="Triplett B.A."/>
        </authorList>
    </citation>
    <scope>NUCLEOTIDE SEQUENCE [LARGE SCALE GENOMIC DNA]</scope>
    <source>
        <strain evidence="2">FRACA_ARgP5</strain>
    </source>
</reference>
<evidence type="ECO:0000313" key="3">
    <source>
        <dbReference type="Proteomes" id="UP000234331"/>
    </source>
</evidence>
<evidence type="ECO:0000313" key="2">
    <source>
        <dbReference type="EMBL" id="SNQ51418.1"/>
    </source>
</evidence>
<gene>
    <name evidence="2" type="ORF">FRACA_70034</name>
</gene>
<name>A0A2I2L0I3_9ACTN</name>
<protein>
    <submittedName>
        <fullName evidence="2">Putative RNA-binding protein containing Zn ribbon</fullName>
    </submittedName>
</protein>
<sequence length="288" mass="29236">MPAEPPGPPLEPRDPPPAGSTAGREAAAATPAPASPGRGGDLAREILAQAKRDSRERARGRRPGGAVRGGFGRGSAGGSRGGSAAGVASSGDDEAGRPGRGVDGAPGSGDGSAGDGRAGSQGGAGDAGGPGRPFGGTGTGGVGRRRSWAGDEDQPPRRRRLPGIASPGREWRDPVAFGPAITRLLAARGWQEQAADAGVISRWDVIVGPDIAEHCTPVSLVDGHLELVAESTAWATQLRMLSRQILGILSRELGPQAVRRITVRGPTAPSWRHGPIRTSGRGPRDTYG</sequence>
<evidence type="ECO:0000256" key="1">
    <source>
        <dbReference type="SAM" id="MobiDB-lite"/>
    </source>
</evidence>
<feature type="region of interest" description="Disordered" evidence="1">
    <location>
        <begin position="264"/>
        <end position="288"/>
    </location>
</feature>
<organism evidence="2 3">
    <name type="scientific">Frankia canadensis</name>
    <dbReference type="NCBI Taxonomy" id="1836972"/>
    <lineage>
        <taxon>Bacteria</taxon>
        <taxon>Bacillati</taxon>
        <taxon>Actinomycetota</taxon>
        <taxon>Actinomycetes</taxon>
        <taxon>Frankiales</taxon>
        <taxon>Frankiaceae</taxon>
        <taxon>Frankia</taxon>
    </lineage>
</organism>
<dbReference type="AlphaFoldDB" id="A0A2I2L0I3"/>
<dbReference type="PANTHER" id="PTHR36456:SF1">
    <property type="entry name" value="UPF0232 PROTEIN SCO3875"/>
    <property type="match status" value="1"/>
</dbReference>
<dbReference type="PANTHER" id="PTHR36456">
    <property type="entry name" value="UPF0232 PROTEIN SCO3875"/>
    <property type="match status" value="1"/>
</dbReference>
<feature type="compositionally biased region" description="Gly residues" evidence="1">
    <location>
        <begin position="66"/>
        <end position="84"/>
    </location>
</feature>
<accession>A0A2I2L0I3</accession>
<proteinExistence type="predicted"/>
<feature type="region of interest" description="Disordered" evidence="1">
    <location>
        <begin position="1"/>
        <end position="172"/>
    </location>
</feature>
<dbReference type="EMBL" id="FZMO01000536">
    <property type="protein sequence ID" value="SNQ51418.1"/>
    <property type="molecule type" value="Genomic_DNA"/>
</dbReference>
<dbReference type="RefSeq" id="WP_243408063.1">
    <property type="nucleotide sequence ID" value="NZ_FZMO01000536.1"/>
</dbReference>
<dbReference type="Pfam" id="PF05258">
    <property type="entry name" value="DciA"/>
    <property type="match status" value="1"/>
</dbReference>
<feature type="compositionally biased region" description="Gly residues" evidence="1">
    <location>
        <begin position="98"/>
        <end position="142"/>
    </location>
</feature>
<feature type="compositionally biased region" description="Low complexity" evidence="1">
    <location>
        <begin position="19"/>
        <end position="36"/>
    </location>
</feature>